<evidence type="ECO:0000313" key="8">
    <source>
        <dbReference type="EMBL" id="GHD48983.1"/>
    </source>
</evidence>
<keyword evidence="2 6" id="KW-0698">rRNA processing</keyword>
<comment type="caution">
    <text evidence="8">The sequence shown here is derived from an EMBL/GenBank/DDBJ whole genome shotgun (WGS) entry which is preliminary data.</text>
</comment>
<dbReference type="InterPro" id="IPR014776">
    <property type="entry name" value="4pyrrole_Mease_sub2"/>
</dbReference>
<keyword evidence="4 6" id="KW-0808">Transferase</keyword>
<proteinExistence type="inferred from homology"/>
<evidence type="ECO:0000313" key="9">
    <source>
        <dbReference type="Proteomes" id="UP000630353"/>
    </source>
</evidence>
<evidence type="ECO:0000256" key="2">
    <source>
        <dbReference type="ARBA" id="ARBA00022552"/>
    </source>
</evidence>
<dbReference type="AlphaFoldDB" id="A0A919CQK4"/>
<protein>
    <recommendedName>
        <fullName evidence="6">Ribosomal RNA small subunit methyltransferase I</fullName>
        <ecNumber evidence="6">2.1.1.198</ecNumber>
    </recommendedName>
    <alternativeName>
        <fullName evidence="6">16S rRNA 2'-O-ribose C1402 methyltransferase</fullName>
    </alternativeName>
    <alternativeName>
        <fullName evidence="6">rRNA (cytidine-2'-O-)-methyltransferase RsmI</fullName>
    </alternativeName>
</protein>
<keyword evidence="3 6" id="KW-0489">Methyltransferase</keyword>
<reference evidence="8" key="1">
    <citation type="journal article" date="2014" name="Int. J. Syst. Evol. Microbiol.">
        <title>Complete genome sequence of Corynebacterium casei LMG S-19264T (=DSM 44701T), isolated from a smear-ripened cheese.</title>
        <authorList>
            <consortium name="US DOE Joint Genome Institute (JGI-PGF)"/>
            <person name="Walter F."/>
            <person name="Albersmeier A."/>
            <person name="Kalinowski J."/>
            <person name="Ruckert C."/>
        </authorList>
    </citation>
    <scope>NUCLEOTIDE SEQUENCE</scope>
    <source>
        <strain evidence="8">KCTC 42651</strain>
    </source>
</reference>
<dbReference type="RefSeq" id="WP_189989077.1">
    <property type="nucleotide sequence ID" value="NZ_BMZS01000004.1"/>
</dbReference>
<dbReference type="GO" id="GO:0005737">
    <property type="term" value="C:cytoplasm"/>
    <property type="evidence" value="ECO:0007669"/>
    <property type="project" value="UniProtKB-SubCell"/>
</dbReference>
<dbReference type="InterPro" id="IPR035996">
    <property type="entry name" value="4pyrrol_Methylase_sf"/>
</dbReference>
<name>A0A919CQK4_9PROT</name>
<dbReference type="HAMAP" id="MF_01877">
    <property type="entry name" value="16SrRNA_methyltr_I"/>
    <property type="match status" value="1"/>
</dbReference>
<dbReference type="EC" id="2.1.1.198" evidence="6"/>
<gene>
    <name evidence="6 8" type="primary">rsmI</name>
    <name evidence="8" type="ORF">GCM10017083_20730</name>
</gene>
<dbReference type="PIRSF" id="PIRSF005917">
    <property type="entry name" value="MTase_YraL"/>
    <property type="match status" value="1"/>
</dbReference>
<reference evidence="8" key="2">
    <citation type="submission" date="2020-09" db="EMBL/GenBank/DDBJ databases">
        <authorList>
            <person name="Sun Q."/>
            <person name="Kim S."/>
        </authorList>
    </citation>
    <scope>NUCLEOTIDE SEQUENCE</scope>
    <source>
        <strain evidence="8">KCTC 42651</strain>
    </source>
</reference>
<dbReference type="EMBL" id="BMZS01000004">
    <property type="protein sequence ID" value="GHD48983.1"/>
    <property type="molecule type" value="Genomic_DNA"/>
</dbReference>
<dbReference type="Gene3D" id="3.30.950.10">
    <property type="entry name" value="Methyltransferase, Cobalt-precorrin-4 Transmethylase, Domain 2"/>
    <property type="match status" value="1"/>
</dbReference>
<keyword evidence="9" id="KW-1185">Reference proteome</keyword>
<evidence type="ECO:0000259" key="7">
    <source>
        <dbReference type="Pfam" id="PF00590"/>
    </source>
</evidence>
<evidence type="ECO:0000256" key="6">
    <source>
        <dbReference type="HAMAP-Rule" id="MF_01877"/>
    </source>
</evidence>
<dbReference type="InterPro" id="IPR014777">
    <property type="entry name" value="4pyrrole_Mease_sub1"/>
</dbReference>
<dbReference type="PANTHER" id="PTHR46111">
    <property type="entry name" value="RIBOSOMAL RNA SMALL SUBUNIT METHYLTRANSFERASE I"/>
    <property type="match status" value="1"/>
</dbReference>
<dbReference type="GO" id="GO:0070677">
    <property type="term" value="F:rRNA (cytosine-2'-O-)-methyltransferase activity"/>
    <property type="evidence" value="ECO:0007669"/>
    <property type="project" value="UniProtKB-UniRule"/>
</dbReference>
<comment type="similarity">
    <text evidence="6">Belongs to the methyltransferase superfamily. RsmI family.</text>
</comment>
<dbReference type="InterPro" id="IPR008189">
    <property type="entry name" value="rRNA_ssu_MeTfrase_I"/>
</dbReference>
<organism evidence="8 9">
    <name type="scientific">Thalassobaculum fulvum</name>
    <dbReference type="NCBI Taxonomy" id="1633335"/>
    <lineage>
        <taxon>Bacteria</taxon>
        <taxon>Pseudomonadati</taxon>
        <taxon>Pseudomonadota</taxon>
        <taxon>Alphaproteobacteria</taxon>
        <taxon>Rhodospirillales</taxon>
        <taxon>Thalassobaculaceae</taxon>
        <taxon>Thalassobaculum</taxon>
    </lineage>
</organism>
<keyword evidence="1 6" id="KW-0963">Cytoplasm</keyword>
<comment type="subcellular location">
    <subcellularLocation>
        <location evidence="6">Cytoplasm</location>
    </subcellularLocation>
</comment>
<comment type="catalytic activity">
    <reaction evidence="6">
        <text>cytidine(1402) in 16S rRNA + S-adenosyl-L-methionine = 2'-O-methylcytidine(1402) in 16S rRNA + S-adenosyl-L-homocysteine + H(+)</text>
        <dbReference type="Rhea" id="RHEA:42924"/>
        <dbReference type="Rhea" id="RHEA-COMP:10285"/>
        <dbReference type="Rhea" id="RHEA-COMP:10286"/>
        <dbReference type="ChEBI" id="CHEBI:15378"/>
        <dbReference type="ChEBI" id="CHEBI:57856"/>
        <dbReference type="ChEBI" id="CHEBI:59789"/>
        <dbReference type="ChEBI" id="CHEBI:74495"/>
        <dbReference type="ChEBI" id="CHEBI:82748"/>
        <dbReference type="EC" id="2.1.1.198"/>
    </reaction>
</comment>
<evidence type="ECO:0000256" key="5">
    <source>
        <dbReference type="ARBA" id="ARBA00022691"/>
    </source>
</evidence>
<feature type="domain" description="Tetrapyrrole methylase" evidence="7">
    <location>
        <begin position="3"/>
        <end position="201"/>
    </location>
</feature>
<keyword evidence="5 6" id="KW-0949">S-adenosyl-L-methionine</keyword>
<accession>A0A919CQK4</accession>
<dbReference type="Gene3D" id="3.40.1010.10">
    <property type="entry name" value="Cobalt-precorrin-4 Transmethylase, Domain 1"/>
    <property type="match status" value="1"/>
</dbReference>
<dbReference type="FunFam" id="3.40.1010.10:FF:000007">
    <property type="entry name" value="Ribosomal RNA small subunit methyltransferase I"/>
    <property type="match status" value="1"/>
</dbReference>
<dbReference type="PANTHER" id="PTHR46111:SF1">
    <property type="entry name" value="RIBOSOMAL RNA SMALL SUBUNIT METHYLTRANSFERASE I"/>
    <property type="match status" value="1"/>
</dbReference>
<dbReference type="SUPFAM" id="SSF53790">
    <property type="entry name" value="Tetrapyrrole methylase"/>
    <property type="match status" value="1"/>
</dbReference>
<sequence length="233" mass="24974">MIELVATPIGNLEDLSPRARAAFEAADVVACEDTRRTGRLLSAAGVKTRMVAYHEHNERQMAETLVRWAAEGKRVAVASDGGTPGVSDPGFTLVRAAARAGVPVSMVPGPVAFVMAAVLSGLPVHGITYRGFAPKKSGPRRRFLEVDVASPHTLVFYESPYRVAKLIEDAIAVFGDRPAAFARELTKLHEEVVRGRLSELAAELERRGGQLVGECCLVIAGAEVPPDWFDSDG</sequence>
<dbReference type="InterPro" id="IPR000878">
    <property type="entry name" value="4pyrrol_Mease"/>
</dbReference>
<dbReference type="Proteomes" id="UP000630353">
    <property type="component" value="Unassembled WGS sequence"/>
</dbReference>
<evidence type="ECO:0000256" key="1">
    <source>
        <dbReference type="ARBA" id="ARBA00022490"/>
    </source>
</evidence>
<evidence type="ECO:0000256" key="4">
    <source>
        <dbReference type="ARBA" id="ARBA00022679"/>
    </source>
</evidence>
<dbReference type="CDD" id="cd11648">
    <property type="entry name" value="RsmI"/>
    <property type="match status" value="1"/>
</dbReference>
<comment type="function">
    <text evidence="6">Catalyzes the 2'-O-methylation of the ribose of cytidine 1402 (C1402) in 16S rRNA.</text>
</comment>
<dbReference type="NCBIfam" id="TIGR00096">
    <property type="entry name" value="16S rRNA (cytidine(1402)-2'-O)-methyltransferase"/>
    <property type="match status" value="1"/>
</dbReference>
<evidence type="ECO:0000256" key="3">
    <source>
        <dbReference type="ARBA" id="ARBA00022603"/>
    </source>
</evidence>
<dbReference type="Pfam" id="PF00590">
    <property type="entry name" value="TP_methylase"/>
    <property type="match status" value="1"/>
</dbReference>